<dbReference type="AlphaFoldDB" id="A0A6J4IRQ6"/>
<name>A0A6J4IRQ6_9CHLR</name>
<sequence>MVAQHQDQTIVPKTYPGVCDRIVTAPLGLRHGAAWMGPTRMR</sequence>
<proteinExistence type="predicted"/>
<dbReference type="EMBL" id="CADCTC010000151">
    <property type="protein sequence ID" value="CAA9259774.1"/>
    <property type="molecule type" value="Genomic_DNA"/>
</dbReference>
<accession>A0A6J4IRQ6</accession>
<evidence type="ECO:0000313" key="1">
    <source>
        <dbReference type="EMBL" id="CAA9259774.1"/>
    </source>
</evidence>
<gene>
    <name evidence="1" type="ORF">AVDCRST_MAG77-2513</name>
</gene>
<reference evidence="1" key="1">
    <citation type="submission" date="2020-02" db="EMBL/GenBank/DDBJ databases">
        <authorList>
            <person name="Meier V. D."/>
        </authorList>
    </citation>
    <scope>NUCLEOTIDE SEQUENCE</scope>
    <source>
        <strain evidence="1">AVDCRST_MAG77</strain>
    </source>
</reference>
<protein>
    <submittedName>
        <fullName evidence="1">Uncharacterized protein</fullName>
    </submittedName>
</protein>
<organism evidence="1">
    <name type="scientific">uncultured Chloroflexota bacterium</name>
    <dbReference type="NCBI Taxonomy" id="166587"/>
    <lineage>
        <taxon>Bacteria</taxon>
        <taxon>Bacillati</taxon>
        <taxon>Chloroflexota</taxon>
        <taxon>environmental samples</taxon>
    </lineage>
</organism>